<dbReference type="AlphaFoldDB" id="A0A645E5U7"/>
<gene>
    <name evidence="1" type="ORF">SDC9_144343</name>
</gene>
<dbReference type="Gene3D" id="2.40.10.370">
    <property type="entry name" value="Protein of unknown function DUF3599"/>
    <property type="match status" value="1"/>
</dbReference>
<reference evidence="1" key="1">
    <citation type="submission" date="2019-08" db="EMBL/GenBank/DDBJ databases">
        <authorList>
            <person name="Kucharzyk K."/>
            <person name="Murdoch R.W."/>
            <person name="Higgins S."/>
            <person name="Loffler F."/>
        </authorList>
    </citation>
    <scope>NUCLEOTIDE SEQUENCE</scope>
</reference>
<sequence length="114" mass="12372">MNNPFAVFWLDKMDIYRLAETETNGATVQVYPDTPTYSGVPCHYSKGSLTAVGDSGEPTLINKYTLFCGLDADAQEGDKAVITQSGGKSIIVTIGEGFPYSGHQEFAVKRREDA</sequence>
<dbReference type="EMBL" id="VSSQ01043483">
    <property type="protein sequence ID" value="MPM97170.1"/>
    <property type="molecule type" value="Genomic_DNA"/>
</dbReference>
<proteinExistence type="predicted"/>
<organism evidence="1">
    <name type="scientific">bioreactor metagenome</name>
    <dbReference type="NCBI Taxonomy" id="1076179"/>
    <lineage>
        <taxon>unclassified sequences</taxon>
        <taxon>metagenomes</taxon>
        <taxon>ecological metagenomes</taxon>
    </lineage>
</organism>
<evidence type="ECO:0000313" key="1">
    <source>
        <dbReference type="EMBL" id="MPM97170.1"/>
    </source>
</evidence>
<comment type="caution">
    <text evidence="1">The sequence shown here is derived from an EMBL/GenBank/DDBJ whole genome shotgun (WGS) entry which is preliminary data.</text>
</comment>
<dbReference type="InterPro" id="IPR038667">
    <property type="entry name" value="XkdH-like_sf"/>
</dbReference>
<accession>A0A645E5U7</accession>
<protein>
    <submittedName>
        <fullName evidence="1">Uncharacterized protein</fullName>
    </submittedName>
</protein>
<name>A0A645E5U7_9ZZZZ</name>